<feature type="region of interest" description="Disordered" evidence="1">
    <location>
        <begin position="1"/>
        <end position="29"/>
    </location>
</feature>
<dbReference type="EMBL" id="QGKV02000832">
    <property type="protein sequence ID" value="KAF3546012.1"/>
    <property type="molecule type" value="Genomic_DNA"/>
</dbReference>
<accession>A0ABQ7C3B6</accession>
<feature type="compositionally biased region" description="Low complexity" evidence="1">
    <location>
        <begin position="12"/>
        <end position="23"/>
    </location>
</feature>
<keyword evidence="3" id="KW-1185">Reference proteome</keyword>
<organism evidence="2 3">
    <name type="scientific">Brassica cretica</name>
    <name type="common">Mustard</name>
    <dbReference type="NCBI Taxonomy" id="69181"/>
    <lineage>
        <taxon>Eukaryota</taxon>
        <taxon>Viridiplantae</taxon>
        <taxon>Streptophyta</taxon>
        <taxon>Embryophyta</taxon>
        <taxon>Tracheophyta</taxon>
        <taxon>Spermatophyta</taxon>
        <taxon>Magnoliopsida</taxon>
        <taxon>eudicotyledons</taxon>
        <taxon>Gunneridae</taxon>
        <taxon>Pentapetalae</taxon>
        <taxon>rosids</taxon>
        <taxon>malvids</taxon>
        <taxon>Brassicales</taxon>
        <taxon>Brassicaceae</taxon>
        <taxon>Brassiceae</taxon>
        <taxon>Brassica</taxon>
    </lineage>
</organism>
<protein>
    <submittedName>
        <fullName evidence="2">Uncharacterized protein</fullName>
    </submittedName>
</protein>
<evidence type="ECO:0000313" key="2">
    <source>
        <dbReference type="EMBL" id="KAF3546012.1"/>
    </source>
</evidence>
<sequence length="61" mass="6954">MSSLDHVSGDASHSSNSFSTSSSDLTKDGQFKVEEQEEAWFLPPKTELYLFKKMLTRPLWT</sequence>
<evidence type="ECO:0000256" key="1">
    <source>
        <dbReference type="SAM" id="MobiDB-lite"/>
    </source>
</evidence>
<gene>
    <name evidence="2" type="ORF">DY000_02005182</name>
</gene>
<dbReference type="Proteomes" id="UP000266723">
    <property type="component" value="Unassembled WGS sequence"/>
</dbReference>
<reference evidence="2 3" key="1">
    <citation type="journal article" date="2020" name="BMC Genomics">
        <title>Intraspecific diversification of the crop wild relative Brassica cretica Lam. using demographic model selection.</title>
        <authorList>
            <person name="Kioukis A."/>
            <person name="Michalopoulou V.A."/>
            <person name="Briers L."/>
            <person name="Pirintsos S."/>
            <person name="Studholme D.J."/>
            <person name="Pavlidis P."/>
            <person name="Sarris P.F."/>
        </authorList>
    </citation>
    <scope>NUCLEOTIDE SEQUENCE [LARGE SCALE GENOMIC DNA]</scope>
    <source>
        <strain evidence="3">cv. PFS-1207/04</strain>
    </source>
</reference>
<name>A0ABQ7C3B6_BRACR</name>
<evidence type="ECO:0000313" key="3">
    <source>
        <dbReference type="Proteomes" id="UP000266723"/>
    </source>
</evidence>
<comment type="caution">
    <text evidence="2">The sequence shown here is derived from an EMBL/GenBank/DDBJ whole genome shotgun (WGS) entry which is preliminary data.</text>
</comment>
<proteinExistence type="predicted"/>